<dbReference type="STRING" id="686832.A0A0C3C6W0"/>
<dbReference type="HOGENOM" id="CLU_1594741_0_0_1"/>
<dbReference type="AlphaFoldDB" id="A0A0C3C6W0"/>
<organism evidence="2 3">
    <name type="scientific">Hebeloma cylindrosporum</name>
    <dbReference type="NCBI Taxonomy" id="76867"/>
    <lineage>
        <taxon>Eukaryota</taxon>
        <taxon>Fungi</taxon>
        <taxon>Dikarya</taxon>
        <taxon>Basidiomycota</taxon>
        <taxon>Agaricomycotina</taxon>
        <taxon>Agaricomycetes</taxon>
        <taxon>Agaricomycetidae</taxon>
        <taxon>Agaricales</taxon>
        <taxon>Agaricineae</taxon>
        <taxon>Hymenogastraceae</taxon>
        <taxon>Hebeloma</taxon>
    </lineage>
</organism>
<accession>A0A0C3C6W0</accession>
<keyword evidence="1" id="KW-0732">Signal</keyword>
<gene>
    <name evidence="2" type="ORF">M413DRAFT_356961</name>
</gene>
<name>A0A0C3C6W0_HEBCY</name>
<evidence type="ECO:0000256" key="1">
    <source>
        <dbReference type="SAM" id="SignalP"/>
    </source>
</evidence>
<evidence type="ECO:0000313" key="3">
    <source>
        <dbReference type="Proteomes" id="UP000053424"/>
    </source>
</evidence>
<dbReference type="EMBL" id="KN831773">
    <property type="protein sequence ID" value="KIM44590.1"/>
    <property type="molecule type" value="Genomic_DNA"/>
</dbReference>
<feature type="chain" id="PRO_5002175943" evidence="1">
    <location>
        <begin position="20"/>
        <end position="167"/>
    </location>
</feature>
<evidence type="ECO:0000313" key="2">
    <source>
        <dbReference type="EMBL" id="KIM44590.1"/>
    </source>
</evidence>
<dbReference type="OrthoDB" id="3054716at2759"/>
<feature type="signal peptide" evidence="1">
    <location>
        <begin position="1"/>
        <end position="19"/>
    </location>
</feature>
<reference evidence="3" key="2">
    <citation type="submission" date="2015-01" db="EMBL/GenBank/DDBJ databases">
        <title>Evolutionary Origins and Diversification of the Mycorrhizal Mutualists.</title>
        <authorList>
            <consortium name="DOE Joint Genome Institute"/>
            <consortium name="Mycorrhizal Genomics Consortium"/>
            <person name="Kohler A."/>
            <person name="Kuo A."/>
            <person name="Nagy L.G."/>
            <person name="Floudas D."/>
            <person name="Copeland A."/>
            <person name="Barry K.W."/>
            <person name="Cichocki N."/>
            <person name="Veneault-Fourrey C."/>
            <person name="LaButti K."/>
            <person name="Lindquist E.A."/>
            <person name="Lipzen A."/>
            <person name="Lundell T."/>
            <person name="Morin E."/>
            <person name="Murat C."/>
            <person name="Riley R."/>
            <person name="Ohm R."/>
            <person name="Sun H."/>
            <person name="Tunlid A."/>
            <person name="Henrissat B."/>
            <person name="Grigoriev I.V."/>
            <person name="Hibbett D.S."/>
            <person name="Martin F."/>
        </authorList>
    </citation>
    <scope>NUCLEOTIDE SEQUENCE [LARGE SCALE GENOMIC DNA]</scope>
    <source>
        <strain evidence="3">h7</strain>
    </source>
</reference>
<keyword evidence="3" id="KW-1185">Reference proteome</keyword>
<protein>
    <submittedName>
        <fullName evidence="2">Uncharacterized protein</fullName>
    </submittedName>
</protein>
<reference evidence="2 3" key="1">
    <citation type="submission" date="2014-04" db="EMBL/GenBank/DDBJ databases">
        <authorList>
            <consortium name="DOE Joint Genome Institute"/>
            <person name="Kuo A."/>
            <person name="Gay G."/>
            <person name="Dore J."/>
            <person name="Kohler A."/>
            <person name="Nagy L.G."/>
            <person name="Floudas D."/>
            <person name="Copeland A."/>
            <person name="Barry K.W."/>
            <person name="Cichocki N."/>
            <person name="Veneault-Fourrey C."/>
            <person name="LaButti K."/>
            <person name="Lindquist E.A."/>
            <person name="Lipzen A."/>
            <person name="Lundell T."/>
            <person name="Morin E."/>
            <person name="Murat C."/>
            <person name="Sun H."/>
            <person name="Tunlid A."/>
            <person name="Henrissat B."/>
            <person name="Grigoriev I.V."/>
            <person name="Hibbett D.S."/>
            <person name="Martin F."/>
            <person name="Nordberg H.P."/>
            <person name="Cantor M.N."/>
            <person name="Hua S.X."/>
        </authorList>
    </citation>
    <scope>NUCLEOTIDE SEQUENCE [LARGE SCALE GENOMIC DNA]</scope>
    <source>
        <strain evidence="3">h7</strain>
    </source>
</reference>
<proteinExistence type="predicted"/>
<sequence length="167" mass="17725">MKVHALTFLSAIQLSVVSADKLNGRHAHFKRQATTTAPPLATGTEIPPLASITLGMPTRVAPQFSATYSPGATPPIKDAPVLPTALSLVGWPPQDKIPPTDSKEVKEWMKELEGFHIPDIPPTKDSTCAGDPSAAANAAKNGWWTCGGYTRSTDIVACPNKLDWGVT</sequence>
<dbReference type="Proteomes" id="UP000053424">
    <property type="component" value="Unassembled WGS sequence"/>
</dbReference>